<name>A0A9X2FAS6_9BACT</name>
<dbReference type="SUPFAM" id="SSF117074">
    <property type="entry name" value="Hypothetical protein PA1324"/>
    <property type="match status" value="1"/>
</dbReference>
<keyword evidence="2" id="KW-0378">Hydrolase</keyword>
<dbReference type="PROSITE" id="PS51257">
    <property type="entry name" value="PROKAR_LIPOPROTEIN"/>
    <property type="match status" value="1"/>
</dbReference>
<keyword evidence="1" id="KW-0732">Signal</keyword>
<comment type="caution">
    <text evidence="2">The sequence shown here is derived from an EMBL/GenBank/DDBJ whole genome shotgun (WGS) entry which is preliminary data.</text>
</comment>
<dbReference type="AlphaFoldDB" id="A0A9X2FAS6"/>
<keyword evidence="3" id="KW-1185">Reference proteome</keyword>
<evidence type="ECO:0000313" key="3">
    <source>
        <dbReference type="Proteomes" id="UP001155241"/>
    </source>
</evidence>
<dbReference type="Proteomes" id="UP001155241">
    <property type="component" value="Unassembled WGS sequence"/>
</dbReference>
<gene>
    <name evidence="2" type="ORF">NG895_12850</name>
</gene>
<organism evidence="2 3">
    <name type="scientific">Aeoliella straminimaris</name>
    <dbReference type="NCBI Taxonomy" id="2954799"/>
    <lineage>
        <taxon>Bacteria</taxon>
        <taxon>Pseudomonadati</taxon>
        <taxon>Planctomycetota</taxon>
        <taxon>Planctomycetia</taxon>
        <taxon>Pirellulales</taxon>
        <taxon>Lacipirellulaceae</taxon>
        <taxon>Aeoliella</taxon>
    </lineage>
</organism>
<feature type="signal peptide" evidence="1">
    <location>
        <begin position="1"/>
        <end position="29"/>
    </location>
</feature>
<protein>
    <submittedName>
        <fullName evidence="2">Carboxypeptidase-like regulatory domain-containing protein</fullName>
    </submittedName>
</protein>
<proteinExistence type="predicted"/>
<accession>A0A9X2FAS6</accession>
<keyword evidence="2" id="KW-0645">Protease</keyword>
<dbReference type="GO" id="GO:0004180">
    <property type="term" value="F:carboxypeptidase activity"/>
    <property type="evidence" value="ECO:0007669"/>
    <property type="project" value="UniProtKB-KW"/>
</dbReference>
<sequence length="132" mass="13879">MNRPGFSRLAFSMAAALLLSGCSTSDPMAVVTGVVTVGTTPVGPCSVQFHPVGGGRPIATTTEGEGSYQIALPPGTYNVVVRPSVHLPEGWKEGDPVPDPPVAVPKDYTQATTTKLQVKVEQPQDFTKDLQM</sequence>
<feature type="chain" id="PRO_5040926351" evidence="1">
    <location>
        <begin position="30"/>
        <end position="132"/>
    </location>
</feature>
<reference evidence="2" key="1">
    <citation type="submission" date="2022-06" db="EMBL/GenBank/DDBJ databases">
        <title>Aeoliella straminimaris, a novel planctomycete from sediments.</title>
        <authorList>
            <person name="Vitorino I.R."/>
            <person name="Lage O.M."/>
        </authorList>
    </citation>
    <scope>NUCLEOTIDE SEQUENCE</scope>
    <source>
        <strain evidence="2">ICT_H6.2</strain>
    </source>
</reference>
<dbReference type="EMBL" id="JAMXLR010000039">
    <property type="protein sequence ID" value="MCO6044793.1"/>
    <property type="molecule type" value="Genomic_DNA"/>
</dbReference>
<evidence type="ECO:0000313" key="2">
    <source>
        <dbReference type="EMBL" id="MCO6044793.1"/>
    </source>
</evidence>
<evidence type="ECO:0000256" key="1">
    <source>
        <dbReference type="SAM" id="SignalP"/>
    </source>
</evidence>
<keyword evidence="2" id="KW-0121">Carboxypeptidase</keyword>